<evidence type="ECO:0000256" key="11">
    <source>
        <dbReference type="ARBA" id="ARBA00023136"/>
    </source>
</evidence>
<name>A0A443SR23_9ACAR</name>
<accession>A0A443SR23</accession>
<comment type="subcellular location">
    <subcellularLocation>
        <location evidence="13">Cell membrane</location>
        <topology evidence="13">Single-pass type I membrane protein</topology>
    </subcellularLocation>
    <subcellularLocation>
        <location evidence="2">Membrane</location>
        <topology evidence="2">Single-pass type I membrane protein</topology>
    </subcellularLocation>
</comment>
<dbReference type="GO" id="GO:0030178">
    <property type="term" value="P:negative regulation of Wnt signaling pathway"/>
    <property type="evidence" value="ECO:0007669"/>
    <property type="project" value="UniProtKB-UniRule"/>
</dbReference>
<keyword evidence="8 13" id="KW-0378">Hydrolase</keyword>
<keyword evidence="9" id="KW-1133">Transmembrane helix</keyword>
<evidence type="ECO:0000256" key="13">
    <source>
        <dbReference type="RuleBase" id="RU369069"/>
    </source>
</evidence>
<evidence type="ECO:0000256" key="10">
    <source>
        <dbReference type="ARBA" id="ARBA00023049"/>
    </source>
</evidence>
<keyword evidence="5" id="KW-0812">Transmembrane</keyword>
<dbReference type="PANTHER" id="PTHR31120">
    <property type="entry name" value="METALLOPROTEASE TIKI"/>
    <property type="match status" value="1"/>
</dbReference>
<keyword evidence="7 13" id="KW-0732">Signal</keyword>
<dbReference type="Pfam" id="PF01963">
    <property type="entry name" value="TraB_PrgY_gumN"/>
    <property type="match status" value="1"/>
</dbReference>
<evidence type="ECO:0000256" key="3">
    <source>
        <dbReference type="ARBA" id="ARBA00008261"/>
    </source>
</evidence>
<evidence type="ECO:0000256" key="6">
    <source>
        <dbReference type="ARBA" id="ARBA00022723"/>
    </source>
</evidence>
<dbReference type="GO" id="GO:0016055">
    <property type="term" value="P:Wnt signaling pathway"/>
    <property type="evidence" value="ECO:0007669"/>
    <property type="project" value="UniProtKB-KW"/>
</dbReference>
<dbReference type="EMBL" id="NCKV01000689">
    <property type="protein sequence ID" value="RWS29991.1"/>
    <property type="molecule type" value="Genomic_DNA"/>
</dbReference>
<gene>
    <name evidence="14" type="ORF">B4U80_09247</name>
</gene>
<proteinExistence type="inferred from homology"/>
<keyword evidence="11" id="KW-0472">Membrane</keyword>
<keyword evidence="4 13" id="KW-0645">Protease</keyword>
<sequence length="356" mass="41001">MDAKSFGQEMKANEKSNCNQKHLPSFMWKIKRYPNPSSYLFGTIHVPYTLVWDSIPMHIKQAFERSDCVFFELDLLDPYTITALANCQVLPNNKKLMDILPPDLYKRLKRHLDYVRSMLPKWMTSDQRGKGLYAEYLFNAITGNWERKRPVWVMLMVNSLTESDIKSRGIPVLDLYLAQEAQRMNKKTGAVERVEEQCLPMNDLSNMQVLFALNRTLSQHENIRYGFMRPSYTTQDLIRHYNCGNLNSIIFNQGTSQVPSLIGSSYSESSKDKESSERLENYFRNELVIKRNLKMAQKVIEILAANAHKSYFFAFGAGQNSIIDVLKAAGFEVERVTEVNINRNASDASVSMISTK</sequence>
<evidence type="ECO:0000256" key="7">
    <source>
        <dbReference type="ARBA" id="ARBA00022729"/>
    </source>
</evidence>
<evidence type="ECO:0000256" key="9">
    <source>
        <dbReference type="ARBA" id="ARBA00022989"/>
    </source>
</evidence>
<keyword evidence="6 13" id="KW-0479">Metal-binding</keyword>
<dbReference type="EC" id="3.4.-.-" evidence="13"/>
<evidence type="ECO:0000256" key="8">
    <source>
        <dbReference type="ARBA" id="ARBA00022801"/>
    </source>
</evidence>
<evidence type="ECO:0000256" key="4">
    <source>
        <dbReference type="ARBA" id="ARBA00022670"/>
    </source>
</evidence>
<dbReference type="GO" id="GO:0005886">
    <property type="term" value="C:plasma membrane"/>
    <property type="evidence" value="ECO:0007669"/>
    <property type="project" value="UniProtKB-SubCell"/>
</dbReference>
<comment type="similarity">
    <text evidence="3 13">Belongs to the TIKI family.</text>
</comment>
<dbReference type="OrthoDB" id="10040378at2759"/>
<dbReference type="VEuPathDB" id="VectorBase:LDEU002049"/>
<dbReference type="GO" id="GO:0006508">
    <property type="term" value="P:proteolysis"/>
    <property type="evidence" value="ECO:0007669"/>
    <property type="project" value="UniProtKB-KW"/>
</dbReference>
<dbReference type="PANTHER" id="PTHR31120:SF6">
    <property type="entry name" value="METALLOPROTEASE TIKI HOMOLOG"/>
    <property type="match status" value="1"/>
</dbReference>
<evidence type="ECO:0000256" key="2">
    <source>
        <dbReference type="ARBA" id="ARBA00004479"/>
    </source>
</evidence>
<evidence type="ECO:0000313" key="14">
    <source>
        <dbReference type="EMBL" id="RWS29991.1"/>
    </source>
</evidence>
<comment type="cofactor">
    <cofactor evidence="1">
        <name>Co(2+)</name>
        <dbReference type="ChEBI" id="CHEBI:48828"/>
    </cofactor>
</comment>
<organism evidence="14 15">
    <name type="scientific">Leptotrombidium deliense</name>
    <dbReference type="NCBI Taxonomy" id="299467"/>
    <lineage>
        <taxon>Eukaryota</taxon>
        <taxon>Metazoa</taxon>
        <taxon>Ecdysozoa</taxon>
        <taxon>Arthropoda</taxon>
        <taxon>Chelicerata</taxon>
        <taxon>Arachnida</taxon>
        <taxon>Acari</taxon>
        <taxon>Acariformes</taxon>
        <taxon>Trombidiformes</taxon>
        <taxon>Prostigmata</taxon>
        <taxon>Anystina</taxon>
        <taxon>Parasitengona</taxon>
        <taxon>Trombiculoidea</taxon>
        <taxon>Trombiculidae</taxon>
        <taxon>Leptotrombidium</taxon>
    </lineage>
</organism>
<keyword evidence="12" id="KW-0325">Glycoprotein</keyword>
<dbReference type="InterPro" id="IPR002816">
    <property type="entry name" value="TraB/PrgY/GumN_fam"/>
</dbReference>
<comment type="caution">
    <text evidence="14">The sequence shown here is derived from an EMBL/GenBank/DDBJ whole genome shotgun (WGS) entry which is preliminary data.</text>
</comment>
<reference evidence="14 15" key="1">
    <citation type="journal article" date="2018" name="Gigascience">
        <title>Genomes of trombidid mites reveal novel predicted allergens and laterally-transferred genes associated with secondary metabolism.</title>
        <authorList>
            <person name="Dong X."/>
            <person name="Chaisiri K."/>
            <person name="Xia D."/>
            <person name="Armstrong S.D."/>
            <person name="Fang Y."/>
            <person name="Donnelly M.J."/>
            <person name="Kadowaki T."/>
            <person name="McGarry J.W."/>
            <person name="Darby A.C."/>
            <person name="Makepeace B.L."/>
        </authorList>
    </citation>
    <scope>NUCLEOTIDE SEQUENCE [LARGE SCALE GENOMIC DNA]</scope>
    <source>
        <strain evidence="14">UoL-UT</strain>
    </source>
</reference>
<dbReference type="CDD" id="cd14789">
    <property type="entry name" value="Tiki"/>
    <property type="match status" value="1"/>
</dbReference>
<comment type="function">
    <text evidence="13">Metalloprotease that acts as a negative regulator of the Wnt signaling pathway.</text>
</comment>
<evidence type="ECO:0000256" key="5">
    <source>
        <dbReference type="ARBA" id="ARBA00022692"/>
    </source>
</evidence>
<keyword evidence="13" id="KW-1003">Cell membrane</keyword>
<keyword evidence="10 13" id="KW-0482">Metalloprotease</keyword>
<dbReference type="GO" id="GO:0004222">
    <property type="term" value="F:metalloendopeptidase activity"/>
    <property type="evidence" value="ECO:0007669"/>
    <property type="project" value="UniProtKB-UniRule"/>
</dbReference>
<evidence type="ECO:0000256" key="1">
    <source>
        <dbReference type="ARBA" id="ARBA00001941"/>
    </source>
</evidence>
<dbReference type="GO" id="GO:0046872">
    <property type="term" value="F:metal ion binding"/>
    <property type="evidence" value="ECO:0007669"/>
    <property type="project" value="UniProtKB-UniRule"/>
</dbReference>
<comment type="cofactor">
    <cofactor evidence="13">
        <name>Mn(2+)</name>
        <dbReference type="ChEBI" id="CHEBI:29035"/>
    </cofactor>
    <cofactor evidence="13">
        <name>Co(2+)</name>
        <dbReference type="ChEBI" id="CHEBI:48828"/>
    </cofactor>
    <text evidence="13">Divalent metal cations. Mn(2+) or Co(2+).</text>
</comment>
<dbReference type="AlphaFoldDB" id="A0A443SR23"/>
<dbReference type="Proteomes" id="UP000288716">
    <property type="component" value="Unassembled WGS sequence"/>
</dbReference>
<keyword evidence="15" id="KW-1185">Reference proteome</keyword>
<evidence type="ECO:0000313" key="15">
    <source>
        <dbReference type="Proteomes" id="UP000288716"/>
    </source>
</evidence>
<keyword evidence="13" id="KW-0879">Wnt signaling pathway</keyword>
<protein>
    <recommendedName>
        <fullName evidence="13">Metalloprotease TIKI homolog</fullName>
        <ecNumber evidence="13">3.4.-.-</ecNumber>
    </recommendedName>
</protein>
<dbReference type="InterPro" id="IPR040230">
    <property type="entry name" value="TIKI1/2-like"/>
</dbReference>
<evidence type="ECO:0000256" key="12">
    <source>
        <dbReference type="ARBA" id="ARBA00023180"/>
    </source>
</evidence>